<keyword evidence="2" id="KW-1185">Reference proteome</keyword>
<accession>A0AAE0LG56</accession>
<gene>
    <name evidence="1" type="ORF">CYMTET_8783</name>
</gene>
<evidence type="ECO:0000313" key="1">
    <source>
        <dbReference type="EMBL" id="KAK3283520.1"/>
    </source>
</evidence>
<evidence type="ECO:0000313" key="2">
    <source>
        <dbReference type="Proteomes" id="UP001190700"/>
    </source>
</evidence>
<dbReference type="Proteomes" id="UP001190700">
    <property type="component" value="Unassembled WGS sequence"/>
</dbReference>
<dbReference type="EMBL" id="LGRX02002734">
    <property type="protein sequence ID" value="KAK3283520.1"/>
    <property type="molecule type" value="Genomic_DNA"/>
</dbReference>
<reference evidence="1 2" key="1">
    <citation type="journal article" date="2015" name="Genome Biol. Evol.">
        <title>Comparative Genomics of a Bacterivorous Green Alga Reveals Evolutionary Causalities and Consequences of Phago-Mixotrophic Mode of Nutrition.</title>
        <authorList>
            <person name="Burns J.A."/>
            <person name="Paasch A."/>
            <person name="Narechania A."/>
            <person name="Kim E."/>
        </authorList>
    </citation>
    <scope>NUCLEOTIDE SEQUENCE [LARGE SCALE GENOMIC DNA]</scope>
    <source>
        <strain evidence="1 2">PLY_AMNH</strain>
    </source>
</reference>
<organism evidence="1 2">
    <name type="scientific">Cymbomonas tetramitiformis</name>
    <dbReference type="NCBI Taxonomy" id="36881"/>
    <lineage>
        <taxon>Eukaryota</taxon>
        <taxon>Viridiplantae</taxon>
        <taxon>Chlorophyta</taxon>
        <taxon>Pyramimonadophyceae</taxon>
        <taxon>Pyramimonadales</taxon>
        <taxon>Pyramimonadaceae</taxon>
        <taxon>Cymbomonas</taxon>
    </lineage>
</organism>
<name>A0AAE0LG56_9CHLO</name>
<proteinExistence type="predicted"/>
<sequence length="268" mass="30307">MPERLPWTAWSSCVSQVDLIQQVRERCRHREQKTHDWYFDSTNVQVARELELARFTKSLVTVLTDYNALLSTVFDLTDIHAPVLPEASRLVFRIYEILLRGSAQSGTRGFSCQFVVRWPQNFSSIMPHRCSQESGVSIPRILVQDRAPTITMLAGVDPKPHTETFLEHCTAAPRETVFGLSAEAIWGVGFGIDLLARRMCPVYYKDLLIKYDKNTEAGRLKQAQGLVMFTLEVEAFHHQQTEAGALLKQKKKQDSASALAASILSIQI</sequence>
<protein>
    <submittedName>
        <fullName evidence="1">Uncharacterized protein</fullName>
    </submittedName>
</protein>
<dbReference type="AlphaFoldDB" id="A0AAE0LG56"/>
<comment type="caution">
    <text evidence="1">The sequence shown here is derived from an EMBL/GenBank/DDBJ whole genome shotgun (WGS) entry which is preliminary data.</text>
</comment>